<sequence length="91" mass="10245">MLHIVKSITALEEVRKVYADNDVLLLIQDAVYAVNPLHKIFPILKNVNTFVLQSDLEARGMVNRVSPSVHVVDYDGFVTLTAESFTSLTWN</sequence>
<dbReference type="OrthoDB" id="9795117at2"/>
<dbReference type="GO" id="GO:1990228">
    <property type="term" value="C:sulfurtransferase complex"/>
    <property type="evidence" value="ECO:0007669"/>
    <property type="project" value="TreeGrafter"/>
</dbReference>
<dbReference type="InterPro" id="IPR027396">
    <property type="entry name" value="DsrEFH-like"/>
</dbReference>
<accession>A0A5P9CFX7</accession>
<name>A0A5P9CFX7_9VIBR</name>
<dbReference type="AlphaFoldDB" id="A0A5P9CFX7"/>
<proteinExistence type="predicted"/>
<gene>
    <name evidence="1" type="primary">tusB</name>
    <name evidence="1" type="ORF">FIV01_01500</name>
</gene>
<dbReference type="InterPro" id="IPR007215">
    <property type="entry name" value="Sulphur_relay_TusB/DsrH"/>
</dbReference>
<organism evidence="1 2">
    <name type="scientific">Vibrio aquimaris</name>
    <dbReference type="NCBI Taxonomy" id="2587862"/>
    <lineage>
        <taxon>Bacteria</taxon>
        <taxon>Pseudomonadati</taxon>
        <taxon>Pseudomonadota</taxon>
        <taxon>Gammaproteobacteria</taxon>
        <taxon>Vibrionales</taxon>
        <taxon>Vibrionaceae</taxon>
        <taxon>Vibrio</taxon>
    </lineage>
</organism>
<dbReference type="NCBIfam" id="TIGR03011">
    <property type="entry name" value="sulf_tusB_dsrH"/>
    <property type="match status" value="1"/>
</dbReference>
<dbReference type="SUPFAM" id="SSF75169">
    <property type="entry name" value="DsrEFH-like"/>
    <property type="match status" value="1"/>
</dbReference>
<dbReference type="GO" id="GO:0002143">
    <property type="term" value="P:tRNA wobble position uridine thiolation"/>
    <property type="evidence" value="ECO:0007669"/>
    <property type="project" value="InterPro"/>
</dbReference>
<dbReference type="Pfam" id="PF04077">
    <property type="entry name" value="DsrH"/>
    <property type="match status" value="1"/>
</dbReference>
<dbReference type="EMBL" id="CP045350">
    <property type="protein sequence ID" value="QFT25125.1"/>
    <property type="molecule type" value="Genomic_DNA"/>
</dbReference>
<dbReference type="KEGG" id="vaq:FIV01_01500"/>
<evidence type="ECO:0000313" key="2">
    <source>
        <dbReference type="Proteomes" id="UP000326936"/>
    </source>
</evidence>
<evidence type="ECO:0000313" key="1">
    <source>
        <dbReference type="EMBL" id="QFT25125.1"/>
    </source>
</evidence>
<keyword evidence="2" id="KW-1185">Reference proteome</keyword>
<dbReference type="RefSeq" id="WP_152429425.1">
    <property type="nucleotide sequence ID" value="NZ_CBCSDK010000032.1"/>
</dbReference>
<reference evidence="1 2" key="1">
    <citation type="submission" date="2019-10" db="EMBL/GenBank/DDBJ databases">
        <title>Complete genome sequence of Vibrio sp. strain THAF100, isolated from non-filtered water from the water column of tank 6 of a marine aquarium containing stony-coral fragments. Water maintained at 26 degree C.</title>
        <authorList>
            <person name="Ruckert C."/>
            <person name="Franco A."/>
            <person name="Kalinowski J."/>
            <person name="Glaeser S."/>
        </authorList>
    </citation>
    <scope>NUCLEOTIDE SEQUENCE [LARGE SCALE GENOMIC DNA]</scope>
    <source>
        <strain evidence="1 2">THAF100</strain>
    </source>
</reference>
<dbReference type="Proteomes" id="UP000326936">
    <property type="component" value="Chromosome"/>
</dbReference>
<dbReference type="Gene3D" id="3.40.1260.10">
    <property type="entry name" value="DsrEFH-like"/>
    <property type="match status" value="1"/>
</dbReference>
<protein>
    <submittedName>
        <fullName evidence="1">Protein TusB</fullName>
    </submittedName>
</protein>
<dbReference type="PANTHER" id="PTHR37526:SF1">
    <property type="entry name" value="PROTEIN TUSB"/>
    <property type="match status" value="1"/>
</dbReference>
<dbReference type="PANTHER" id="PTHR37526">
    <property type="entry name" value="PROTEIN TUSB"/>
    <property type="match status" value="1"/>
</dbReference>